<dbReference type="Gene3D" id="1.25.40.10">
    <property type="entry name" value="Tetratricopeptide repeat domain"/>
    <property type="match status" value="1"/>
</dbReference>
<dbReference type="InterPro" id="IPR022764">
    <property type="entry name" value="Peptidase_S54_rhomboid_dom"/>
</dbReference>
<keyword evidence="4" id="KW-0378">Hydrolase</keyword>
<feature type="transmembrane region" description="Helical" evidence="8">
    <location>
        <begin position="234"/>
        <end position="254"/>
    </location>
</feature>
<organism evidence="10 11">
    <name type="scientific">Robertmurraya siralis</name>
    <dbReference type="NCBI Taxonomy" id="77777"/>
    <lineage>
        <taxon>Bacteria</taxon>
        <taxon>Bacillati</taxon>
        <taxon>Bacillota</taxon>
        <taxon>Bacilli</taxon>
        <taxon>Bacillales</taxon>
        <taxon>Bacillaceae</taxon>
        <taxon>Robertmurraya</taxon>
    </lineage>
</organism>
<dbReference type="PANTHER" id="PTHR43731:SF14">
    <property type="entry name" value="PRESENILIN-ASSOCIATED RHOMBOID-LIKE PROTEIN, MITOCHONDRIAL"/>
    <property type="match status" value="1"/>
</dbReference>
<comment type="caution">
    <text evidence="10">The sequence shown here is derived from an EMBL/GenBank/DDBJ whole genome shotgun (WGS) entry which is preliminary data.</text>
</comment>
<name>A0A920BSQ9_9BACI</name>
<comment type="subcellular location">
    <subcellularLocation>
        <location evidence="1">Membrane</location>
        <topology evidence="1">Multi-pass membrane protein</topology>
    </subcellularLocation>
</comment>
<dbReference type="SUPFAM" id="SSF144091">
    <property type="entry name" value="Rhomboid-like"/>
    <property type="match status" value="1"/>
</dbReference>
<dbReference type="InterPro" id="IPR019734">
    <property type="entry name" value="TPR_rpt"/>
</dbReference>
<keyword evidence="6 8" id="KW-0472">Membrane</keyword>
<feature type="repeat" description="TPR" evidence="7">
    <location>
        <begin position="465"/>
        <end position="498"/>
    </location>
</feature>
<accession>A0A920BSQ9</accession>
<feature type="transmembrane region" description="Helical" evidence="8">
    <location>
        <begin position="320"/>
        <end position="336"/>
    </location>
</feature>
<dbReference type="AlphaFoldDB" id="A0A920BSQ9"/>
<evidence type="ECO:0000256" key="4">
    <source>
        <dbReference type="ARBA" id="ARBA00022801"/>
    </source>
</evidence>
<dbReference type="GO" id="GO:0006508">
    <property type="term" value="P:proteolysis"/>
    <property type="evidence" value="ECO:0007669"/>
    <property type="project" value="UniProtKB-KW"/>
</dbReference>
<dbReference type="InterPro" id="IPR011990">
    <property type="entry name" value="TPR-like_helical_dom_sf"/>
</dbReference>
<reference evidence="10" key="1">
    <citation type="submission" date="2021-03" db="EMBL/GenBank/DDBJ databases">
        <title>Antimicrobial resistance genes in bacteria isolated from Japanese honey, and their potential for conferring macrolide and lincosamide resistance in the American foulbrood pathogen Paenibacillus larvae.</title>
        <authorList>
            <person name="Okamoto M."/>
            <person name="Kumagai M."/>
            <person name="Kanamori H."/>
            <person name="Takamatsu D."/>
        </authorList>
    </citation>
    <scope>NUCLEOTIDE SEQUENCE</scope>
    <source>
        <strain evidence="10">J27TS8</strain>
    </source>
</reference>
<evidence type="ECO:0000256" key="2">
    <source>
        <dbReference type="ARBA" id="ARBA00009045"/>
    </source>
</evidence>
<feature type="transmembrane region" description="Helical" evidence="8">
    <location>
        <begin position="183"/>
        <end position="202"/>
    </location>
</feature>
<dbReference type="PROSITE" id="PS50005">
    <property type="entry name" value="TPR"/>
    <property type="match status" value="2"/>
</dbReference>
<keyword evidence="5 8" id="KW-1133">Transmembrane helix</keyword>
<dbReference type="GO" id="GO:0016020">
    <property type="term" value="C:membrane"/>
    <property type="evidence" value="ECO:0007669"/>
    <property type="project" value="UniProtKB-SubCell"/>
</dbReference>
<dbReference type="Pfam" id="PF12895">
    <property type="entry name" value="ANAPC3"/>
    <property type="match status" value="1"/>
</dbReference>
<dbReference type="InterPro" id="IPR035952">
    <property type="entry name" value="Rhomboid-like_sf"/>
</dbReference>
<evidence type="ECO:0000256" key="1">
    <source>
        <dbReference type="ARBA" id="ARBA00004141"/>
    </source>
</evidence>
<evidence type="ECO:0000256" key="7">
    <source>
        <dbReference type="PROSITE-ProRule" id="PRU00339"/>
    </source>
</evidence>
<keyword evidence="3 8" id="KW-0812">Transmembrane</keyword>
<dbReference type="Gene3D" id="1.20.1540.10">
    <property type="entry name" value="Rhomboid-like"/>
    <property type="match status" value="1"/>
</dbReference>
<evidence type="ECO:0000256" key="3">
    <source>
        <dbReference type="ARBA" id="ARBA00022692"/>
    </source>
</evidence>
<keyword evidence="7" id="KW-0802">TPR repeat</keyword>
<gene>
    <name evidence="10" type="primary">gluP</name>
    <name evidence="10" type="ORF">J27TS8_04650</name>
</gene>
<feature type="domain" description="Peptidase S54 rhomboid" evidence="9">
    <location>
        <begin position="225"/>
        <end position="358"/>
    </location>
</feature>
<dbReference type="Proteomes" id="UP000682111">
    <property type="component" value="Unassembled WGS sequence"/>
</dbReference>
<evidence type="ECO:0000256" key="5">
    <source>
        <dbReference type="ARBA" id="ARBA00022989"/>
    </source>
</evidence>
<feature type="transmembrane region" description="Helical" evidence="8">
    <location>
        <begin position="367"/>
        <end position="388"/>
    </location>
</feature>
<dbReference type="SUPFAM" id="SSF48452">
    <property type="entry name" value="TPR-like"/>
    <property type="match status" value="1"/>
</dbReference>
<proteinExistence type="inferred from homology"/>
<keyword evidence="11" id="KW-1185">Reference proteome</keyword>
<dbReference type="Pfam" id="PF01694">
    <property type="entry name" value="Rhomboid"/>
    <property type="match status" value="1"/>
</dbReference>
<sequence length="508" mass="58423">MINNKRYLFWKLAHGFIVELGYRMIKLSSDQNELWLEKRENRQAQIVRLLHYDIDWSNWLQQDIERTAVNGERIRKQMTRGELQVANIYVSSYPPVDDYEFRLLKPYFDPVQNKTKVTSSLIANSNYIEEIQRLEKFFNMELNISEQIPVEEEAVEKLKREVLNTAVQRERQEKALFEQGKPFFTYMFIAIQVLMFLVLEVFGGSTDTSTLIQFGAKFNPLILEGEWWRFLTPMVLHIGFLHLAMNTLALFYLGTAVERIFGRGRFLFIYILAGFAGTVASFIFSPNLSAGASGAIFGCFGALLYFGATYPKLFLRTMGLNIFVVLALNLLFGFTVPGIDNAGHIGGLIGGFLASGIVHFPKKRKIALQAICLALTLVVAGGMLRYGFENPKQVLDETSVLVLVQDYFESERFTEAYQLLSDFPNREEPSAQYYFLLSFSEIKLEKFDEAEKSLLKAIEVEPNFHEAHYNLALVYLHKQEFEKAKVHAEKAVEINPTDEYHQLLNQFN</sequence>
<evidence type="ECO:0000256" key="8">
    <source>
        <dbReference type="SAM" id="Phobius"/>
    </source>
</evidence>
<dbReference type="Pfam" id="PF00515">
    <property type="entry name" value="TPR_1"/>
    <property type="match status" value="1"/>
</dbReference>
<dbReference type="PANTHER" id="PTHR43731">
    <property type="entry name" value="RHOMBOID PROTEASE"/>
    <property type="match status" value="1"/>
</dbReference>
<dbReference type="EMBL" id="BORC01000001">
    <property type="protein sequence ID" value="GIN60472.1"/>
    <property type="molecule type" value="Genomic_DNA"/>
</dbReference>
<feature type="repeat" description="TPR" evidence="7">
    <location>
        <begin position="431"/>
        <end position="464"/>
    </location>
</feature>
<dbReference type="RefSeq" id="WP_212933168.1">
    <property type="nucleotide sequence ID" value="NZ_BORC01000001.1"/>
</dbReference>
<evidence type="ECO:0000313" key="11">
    <source>
        <dbReference type="Proteomes" id="UP000682111"/>
    </source>
</evidence>
<feature type="transmembrane region" description="Helical" evidence="8">
    <location>
        <begin position="266"/>
        <end position="284"/>
    </location>
</feature>
<comment type="similarity">
    <text evidence="2">Belongs to the peptidase S54 family.</text>
</comment>
<evidence type="ECO:0000259" key="9">
    <source>
        <dbReference type="Pfam" id="PF01694"/>
    </source>
</evidence>
<protein>
    <submittedName>
        <fullName evidence="10">Rhomboid protease GluP</fullName>
    </submittedName>
</protein>
<keyword evidence="10" id="KW-0645">Protease</keyword>
<evidence type="ECO:0000256" key="6">
    <source>
        <dbReference type="ARBA" id="ARBA00023136"/>
    </source>
</evidence>
<feature type="transmembrane region" description="Helical" evidence="8">
    <location>
        <begin position="290"/>
        <end position="308"/>
    </location>
</feature>
<evidence type="ECO:0000313" key="10">
    <source>
        <dbReference type="EMBL" id="GIN60472.1"/>
    </source>
</evidence>
<dbReference type="GO" id="GO:0004252">
    <property type="term" value="F:serine-type endopeptidase activity"/>
    <property type="evidence" value="ECO:0007669"/>
    <property type="project" value="InterPro"/>
</dbReference>
<dbReference type="SMART" id="SM00028">
    <property type="entry name" value="TPR"/>
    <property type="match status" value="2"/>
</dbReference>
<dbReference type="InterPro" id="IPR050925">
    <property type="entry name" value="Rhomboid_protease_S54"/>
</dbReference>